<feature type="domain" description="Pirin N-terminal" evidence="3">
    <location>
        <begin position="26"/>
        <end position="125"/>
    </location>
</feature>
<dbReference type="Proteomes" id="UP001596043">
    <property type="component" value="Unassembled WGS sequence"/>
</dbReference>
<evidence type="ECO:0000259" key="3">
    <source>
        <dbReference type="Pfam" id="PF02678"/>
    </source>
</evidence>
<name>A0ABV9HVP1_9FLAO</name>
<gene>
    <name evidence="5" type="ORF">ACFO3O_09910</name>
</gene>
<evidence type="ECO:0000256" key="1">
    <source>
        <dbReference type="ARBA" id="ARBA00008416"/>
    </source>
</evidence>
<dbReference type="Pfam" id="PF05726">
    <property type="entry name" value="Pirin_C"/>
    <property type="match status" value="1"/>
</dbReference>
<dbReference type="SUPFAM" id="SSF51182">
    <property type="entry name" value="RmlC-like cupins"/>
    <property type="match status" value="1"/>
</dbReference>
<evidence type="ECO:0000313" key="5">
    <source>
        <dbReference type="EMBL" id="MFC4634222.1"/>
    </source>
</evidence>
<dbReference type="Pfam" id="PF02678">
    <property type="entry name" value="Pirin"/>
    <property type="match status" value="1"/>
</dbReference>
<evidence type="ECO:0000256" key="2">
    <source>
        <dbReference type="RuleBase" id="RU003457"/>
    </source>
</evidence>
<dbReference type="RefSeq" id="WP_379978447.1">
    <property type="nucleotide sequence ID" value="NZ_JBHSFV010000005.1"/>
</dbReference>
<evidence type="ECO:0000313" key="6">
    <source>
        <dbReference type="Proteomes" id="UP001596043"/>
    </source>
</evidence>
<dbReference type="PIRSF" id="PIRSF006232">
    <property type="entry name" value="Pirin"/>
    <property type="match status" value="1"/>
</dbReference>
<dbReference type="InterPro" id="IPR014710">
    <property type="entry name" value="RmlC-like_jellyroll"/>
</dbReference>
<dbReference type="InterPro" id="IPR008778">
    <property type="entry name" value="Pirin_C_dom"/>
</dbReference>
<dbReference type="CDD" id="cd02909">
    <property type="entry name" value="cupin_pirin_N"/>
    <property type="match status" value="1"/>
</dbReference>
<dbReference type="PANTHER" id="PTHR13903">
    <property type="entry name" value="PIRIN-RELATED"/>
    <property type="match status" value="1"/>
</dbReference>
<protein>
    <submittedName>
        <fullName evidence="5">Pirin family protein</fullName>
    </submittedName>
</protein>
<evidence type="ECO:0000259" key="4">
    <source>
        <dbReference type="Pfam" id="PF05726"/>
    </source>
</evidence>
<reference evidence="6" key="1">
    <citation type="journal article" date="2019" name="Int. J. Syst. Evol. Microbiol.">
        <title>The Global Catalogue of Microorganisms (GCM) 10K type strain sequencing project: providing services to taxonomists for standard genome sequencing and annotation.</title>
        <authorList>
            <consortium name="The Broad Institute Genomics Platform"/>
            <consortium name="The Broad Institute Genome Sequencing Center for Infectious Disease"/>
            <person name="Wu L."/>
            <person name="Ma J."/>
        </authorList>
    </citation>
    <scope>NUCLEOTIDE SEQUENCE [LARGE SCALE GENOMIC DNA]</scope>
    <source>
        <strain evidence="6">YJ-61-S</strain>
    </source>
</reference>
<organism evidence="5 6">
    <name type="scientific">Dokdonia ponticola</name>
    <dbReference type="NCBI Taxonomy" id="2041041"/>
    <lineage>
        <taxon>Bacteria</taxon>
        <taxon>Pseudomonadati</taxon>
        <taxon>Bacteroidota</taxon>
        <taxon>Flavobacteriia</taxon>
        <taxon>Flavobacteriales</taxon>
        <taxon>Flavobacteriaceae</taxon>
        <taxon>Dokdonia</taxon>
    </lineage>
</organism>
<dbReference type="Gene3D" id="2.60.120.10">
    <property type="entry name" value="Jelly Rolls"/>
    <property type="match status" value="2"/>
</dbReference>
<comment type="similarity">
    <text evidence="1 2">Belongs to the pirin family.</text>
</comment>
<sequence length="297" mass="33343">MSNTGLIIEERSRDIGDFLVGRLIPFRKKRMVGPFIFIDHMGPTTLGPGHYMDVDQHPHIGIATLTYLLEGKLTHEDSIGSHQVIQPGSVNWMVAGKGCTHTERTPQEARNHQEVFTMHGYQIWVALPKDLEDMEPEFHHIEASALPRWTVQGASYTLVAGQAFNKTAPVPVHSDLFMMAITTTEAHTFEAKGAIKGEIGVCIVSGSIRACDQTINEGNMLVSKAEDVCSIEINANSHILLFGGEPFPEERHIFWNFVSHSKEKIERAKENWRTKRFPNMTNDTSYVPLPEPPTFKK</sequence>
<accession>A0ABV9HVP1</accession>
<comment type="caution">
    <text evidence="5">The sequence shown here is derived from an EMBL/GenBank/DDBJ whole genome shotgun (WGS) entry which is preliminary data.</text>
</comment>
<dbReference type="InterPro" id="IPR012093">
    <property type="entry name" value="Pirin"/>
</dbReference>
<dbReference type="EMBL" id="JBHSFV010000005">
    <property type="protein sequence ID" value="MFC4634222.1"/>
    <property type="molecule type" value="Genomic_DNA"/>
</dbReference>
<dbReference type="InterPro" id="IPR011051">
    <property type="entry name" value="RmlC_Cupin_sf"/>
</dbReference>
<dbReference type="PANTHER" id="PTHR13903:SF8">
    <property type="entry name" value="PIRIN"/>
    <property type="match status" value="1"/>
</dbReference>
<dbReference type="InterPro" id="IPR003829">
    <property type="entry name" value="Pirin_N_dom"/>
</dbReference>
<feature type="domain" description="Pirin C-terminal" evidence="4">
    <location>
        <begin position="189"/>
        <end position="277"/>
    </location>
</feature>
<proteinExistence type="inferred from homology"/>
<keyword evidence="6" id="KW-1185">Reference proteome</keyword>